<keyword evidence="5" id="KW-1185">Reference proteome</keyword>
<dbReference type="AlphaFoldDB" id="A0A428S8V1"/>
<evidence type="ECO:0000259" key="3">
    <source>
        <dbReference type="PROSITE" id="PS50924"/>
    </source>
</evidence>
<feature type="transmembrane region" description="Helical" evidence="2">
    <location>
        <begin position="34"/>
        <end position="54"/>
    </location>
</feature>
<dbReference type="Proteomes" id="UP000288429">
    <property type="component" value="Unassembled WGS sequence"/>
</dbReference>
<evidence type="ECO:0000313" key="5">
    <source>
        <dbReference type="Proteomes" id="UP000288429"/>
    </source>
</evidence>
<keyword evidence="2" id="KW-1133">Transmembrane helix</keyword>
<feature type="compositionally biased region" description="Polar residues" evidence="1">
    <location>
        <begin position="335"/>
        <end position="345"/>
    </location>
</feature>
<name>A0A428S8V1_9HYPO</name>
<dbReference type="EMBL" id="NIZV01000541">
    <property type="protein sequence ID" value="RSL86103.1"/>
    <property type="molecule type" value="Genomic_DNA"/>
</dbReference>
<evidence type="ECO:0000313" key="4">
    <source>
        <dbReference type="EMBL" id="RSL86103.1"/>
    </source>
</evidence>
<keyword evidence="2" id="KW-0812">Transmembrane</keyword>
<dbReference type="PROSITE" id="PS50924">
    <property type="entry name" value="MHYT"/>
    <property type="match status" value="1"/>
</dbReference>
<feature type="transmembrane region" description="Helical" evidence="2">
    <location>
        <begin position="131"/>
        <end position="149"/>
    </location>
</feature>
<organism evidence="4 5">
    <name type="scientific">Fusarium ambrosium</name>
    <dbReference type="NCBI Taxonomy" id="131363"/>
    <lineage>
        <taxon>Eukaryota</taxon>
        <taxon>Fungi</taxon>
        <taxon>Dikarya</taxon>
        <taxon>Ascomycota</taxon>
        <taxon>Pezizomycotina</taxon>
        <taxon>Sordariomycetes</taxon>
        <taxon>Hypocreomycetidae</taxon>
        <taxon>Hypocreales</taxon>
        <taxon>Nectriaceae</taxon>
        <taxon>Fusarium</taxon>
        <taxon>Fusarium solani species complex</taxon>
    </lineage>
</organism>
<dbReference type="PANTHER" id="PTHR35152">
    <property type="entry name" value="DOMAIN SIGNALLING PROTEIN, PUTATIVE (AFU_ORTHOLOGUE AFUA_5G11310)-RELATED"/>
    <property type="match status" value="1"/>
</dbReference>
<feature type="transmembrane region" description="Helical" evidence="2">
    <location>
        <begin position="169"/>
        <end position="192"/>
    </location>
</feature>
<accession>A0A428S8V1</accession>
<feature type="transmembrane region" description="Helical" evidence="2">
    <location>
        <begin position="98"/>
        <end position="119"/>
    </location>
</feature>
<evidence type="ECO:0000256" key="1">
    <source>
        <dbReference type="SAM" id="MobiDB-lite"/>
    </source>
</evidence>
<keyword evidence="2" id="KW-0472">Membrane</keyword>
<dbReference type="InterPro" id="IPR005330">
    <property type="entry name" value="MHYT_dom"/>
</dbReference>
<protein>
    <recommendedName>
        <fullName evidence="3">MHYT domain-containing protein</fullName>
    </recommendedName>
</protein>
<proteinExistence type="predicted"/>
<comment type="caution">
    <text evidence="4">The sequence shown here is derived from an EMBL/GenBank/DDBJ whole genome shotgun (WGS) entry which is preliminary data.</text>
</comment>
<dbReference type="Pfam" id="PF03707">
    <property type="entry name" value="MHYT"/>
    <property type="match status" value="1"/>
</dbReference>
<gene>
    <name evidence="4" type="ORF">CDV31_016451</name>
</gene>
<dbReference type="PANTHER" id="PTHR35152:SF1">
    <property type="entry name" value="DOMAIN SIGNALLING PROTEIN, PUTATIVE (AFU_ORTHOLOGUE AFUA_5G11310)-RELATED"/>
    <property type="match status" value="1"/>
</dbReference>
<reference evidence="4 5" key="1">
    <citation type="submission" date="2017-06" db="EMBL/GenBank/DDBJ databases">
        <title>Cmopartive genomic analysis of Ambrosia Fusariam Clade fungi.</title>
        <authorList>
            <person name="Stajich J.E."/>
            <person name="Carrillo J."/>
            <person name="Kijimoto T."/>
            <person name="Eskalen A."/>
            <person name="O'Donnell K."/>
            <person name="Kasson M."/>
        </authorList>
    </citation>
    <scope>NUCLEOTIDE SEQUENCE [LARGE SCALE GENOMIC DNA]</scope>
    <source>
        <strain evidence="4 5">NRRL 20438</strain>
    </source>
</reference>
<feature type="region of interest" description="Disordered" evidence="1">
    <location>
        <begin position="330"/>
        <end position="354"/>
    </location>
</feature>
<feature type="transmembrane region" description="Helical" evidence="2">
    <location>
        <begin position="60"/>
        <end position="78"/>
    </location>
</feature>
<evidence type="ECO:0000256" key="2">
    <source>
        <dbReference type="SAM" id="Phobius"/>
    </source>
</evidence>
<sequence length="756" mass="83098">MGGIGIWCMYFIGNRAIILANREPDLQIAYSNSITTISLFIPIVVLLAAFIAIGTNNYTSWWRVTIGGILYGSAICEMQYLGNRSIKNYMCIYKPASVAGAAIIAVFASIISLSIFFMFRGVWAHSWWKRYLSAVIVTGAVSGIQWCAVVGTRYRLIHMQPENKKPSKIATVIVIICLSLGACAIIAGSAVLRARRLKKSAIRAQQITLGTTIFDKHGRILVDPDGIIPSIAITDLFLEKASRNWGGISTLLDSMKYHLLQLPHLGSGKSGVQLVDEHGEVIKDYDVIFRELFCIATLALAEKLGEPMASMGVLWDDILPTGAFRRRETLRQKQHGSPRTENGSTAKGEDGGGVGVAEQGLSGWRAECGRGALMFLVRRVQEGRDVDRLTSAGFRFAELHQVSHIIQARMQIQSNDFESVLYRLAMYAGQDRRWPSGACIGLFAVRAPVDCHGFQVLVRKGARHALPSKSLEMDTIEGWHVDFLRQFQGIPVSSLVFRLSDACVAPASSKEEAFARQIGEAIRSLRKFMKEPLFEQAVLSPTIVHLPGRDDQAQAVMITLQLVVPIHSVLSSPDYEFVSLDLLKMYQVSDNWHQEFMRGVHREFGALLLAAAIFQDSFSDAPGQKLNGDIGQKLDLTRFGTVKLDDDLAKPRSCDDWRTPPPFGGILVFKEVTVNINEGQGGDGDRKSQDITAVETPNGPHTASMPGIELQPMAYRYMGTNAHIGSQVSKVDGDVSNIATFIDTLLEEAVRGGPGK</sequence>
<feature type="domain" description="MHYT" evidence="3">
    <location>
        <begin position="1"/>
        <end position="155"/>
    </location>
</feature>